<dbReference type="InterPro" id="IPR022213">
    <property type="entry name" value="DUF3742"/>
</dbReference>
<evidence type="ECO:0008006" key="4">
    <source>
        <dbReference type="Google" id="ProtNLM"/>
    </source>
</evidence>
<proteinExistence type="predicted"/>
<evidence type="ECO:0000256" key="1">
    <source>
        <dbReference type="SAM" id="Phobius"/>
    </source>
</evidence>
<keyword evidence="1" id="KW-0472">Membrane</keyword>
<dbReference type="Proteomes" id="UP000198844">
    <property type="component" value="Unassembled WGS sequence"/>
</dbReference>
<keyword evidence="1" id="KW-1133">Transmembrane helix</keyword>
<name>A0A1I7ABZ4_9BURK</name>
<dbReference type="OrthoDB" id="8454876at2"/>
<sequence length="121" mass="13834">MITETHNEPWAHRLGRGAGRVWRWAARRDQQLTRTLMAHGVPARFASTMLWLVKLVVLGVLFYAAFWLALLVVFAIVAAWAARNTDWDHDHDDKAEWRSGWDGFGLYRGEVRIDGGSADDE</sequence>
<evidence type="ECO:0000313" key="3">
    <source>
        <dbReference type="Proteomes" id="UP000198844"/>
    </source>
</evidence>
<keyword evidence="1" id="KW-0812">Transmembrane</keyword>
<dbReference type="EMBL" id="FPBH01000003">
    <property type="protein sequence ID" value="SFT72476.1"/>
    <property type="molecule type" value="Genomic_DNA"/>
</dbReference>
<feature type="transmembrane region" description="Helical" evidence="1">
    <location>
        <begin position="55"/>
        <end position="81"/>
    </location>
</feature>
<gene>
    <name evidence="2" type="ORF">SAMN05192563_1003253</name>
</gene>
<dbReference type="RefSeq" id="WP_093633471.1">
    <property type="nucleotide sequence ID" value="NZ_FPBH01000003.1"/>
</dbReference>
<accession>A0A1I7ABZ4</accession>
<dbReference type="Pfam" id="PF12553">
    <property type="entry name" value="DUF3742"/>
    <property type="match status" value="1"/>
</dbReference>
<organism evidence="2 3">
    <name type="scientific">Paraburkholderia aspalathi</name>
    <dbReference type="NCBI Taxonomy" id="1324617"/>
    <lineage>
        <taxon>Bacteria</taxon>
        <taxon>Pseudomonadati</taxon>
        <taxon>Pseudomonadota</taxon>
        <taxon>Betaproteobacteria</taxon>
        <taxon>Burkholderiales</taxon>
        <taxon>Burkholderiaceae</taxon>
        <taxon>Paraburkholderia</taxon>
    </lineage>
</organism>
<protein>
    <recommendedName>
        <fullName evidence="4">DUF3742 family protein</fullName>
    </recommendedName>
</protein>
<reference evidence="2 3" key="1">
    <citation type="submission" date="2016-10" db="EMBL/GenBank/DDBJ databases">
        <authorList>
            <person name="de Groot N.N."/>
        </authorList>
    </citation>
    <scope>NUCLEOTIDE SEQUENCE [LARGE SCALE GENOMIC DNA]</scope>
    <source>
        <strain evidence="2 3">LMG 27731</strain>
    </source>
</reference>
<evidence type="ECO:0000313" key="2">
    <source>
        <dbReference type="EMBL" id="SFT72476.1"/>
    </source>
</evidence>
<dbReference type="AlphaFoldDB" id="A0A1I7ABZ4"/>